<feature type="domain" description="K Homology" evidence="4">
    <location>
        <begin position="83"/>
        <end position="151"/>
    </location>
</feature>
<dbReference type="Gene3D" id="3.30.1370.10">
    <property type="entry name" value="K Homology domain, type 1"/>
    <property type="match status" value="1"/>
</dbReference>
<dbReference type="Proteomes" id="UP000887013">
    <property type="component" value="Unassembled WGS sequence"/>
</dbReference>
<feature type="region of interest" description="Disordered" evidence="3">
    <location>
        <begin position="1"/>
        <end position="25"/>
    </location>
</feature>
<sequence>MQGKGAGVSAGRWQQERRGFQRQSWSDLGARRFHSGVPRLPRLPLDYLRFGDPDAIDSSPQVLPRPPPTMAAVDPLPADGPSVTLTIRLIMQGKEVGSIIGKKGDNIKKFREESGAKINISDGSCPERIVTVTGCTDAILKAFSLIARKFEE</sequence>
<comment type="caution">
    <text evidence="5">The sequence shown here is derived from an EMBL/GenBank/DDBJ whole genome shotgun (WGS) entry which is preliminary data.</text>
</comment>
<dbReference type="SUPFAM" id="SSF54791">
    <property type="entry name" value="Eukaryotic type KH-domain (KH-domain type I)"/>
    <property type="match status" value="1"/>
</dbReference>
<feature type="non-terminal residue" evidence="5">
    <location>
        <position position="1"/>
    </location>
</feature>
<dbReference type="SMART" id="SM00322">
    <property type="entry name" value="KH"/>
    <property type="match status" value="1"/>
</dbReference>
<keyword evidence="1" id="KW-0677">Repeat</keyword>
<dbReference type="InterPro" id="IPR004087">
    <property type="entry name" value="KH_dom"/>
</dbReference>
<dbReference type="GO" id="GO:0003723">
    <property type="term" value="F:RNA binding"/>
    <property type="evidence" value="ECO:0007669"/>
    <property type="project" value="UniProtKB-UniRule"/>
</dbReference>
<dbReference type="PROSITE" id="PS50084">
    <property type="entry name" value="KH_TYPE_1"/>
    <property type="match status" value="1"/>
</dbReference>
<dbReference type="CDD" id="cd22438">
    <property type="entry name" value="KH-I_PCBP_rpt1"/>
    <property type="match status" value="1"/>
</dbReference>
<reference evidence="5" key="1">
    <citation type="submission" date="2020-08" db="EMBL/GenBank/DDBJ databases">
        <title>Multicomponent nature underlies the extraordinary mechanical properties of spider dragline silk.</title>
        <authorList>
            <person name="Kono N."/>
            <person name="Nakamura H."/>
            <person name="Mori M."/>
            <person name="Yoshida Y."/>
            <person name="Ohtoshi R."/>
            <person name="Malay A.D."/>
            <person name="Moran D.A.P."/>
            <person name="Tomita M."/>
            <person name="Numata K."/>
            <person name="Arakawa K."/>
        </authorList>
    </citation>
    <scope>NUCLEOTIDE SEQUENCE</scope>
</reference>
<gene>
    <name evidence="5" type="primary">Pcbp3</name>
    <name evidence="5" type="ORF">NPIL_572671</name>
</gene>
<name>A0A8X6IHG4_NEPPI</name>
<evidence type="ECO:0000256" key="3">
    <source>
        <dbReference type="SAM" id="MobiDB-lite"/>
    </source>
</evidence>
<dbReference type="OrthoDB" id="442947at2759"/>
<dbReference type="Pfam" id="PF00013">
    <property type="entry name" value="KH_1"/>
    <property type="match status" value="1"/>
</dbReference>
<dbReference type="PANTHER" id="PTHR10288">
    <property type="entry name" value="KH DOMAIN CONTAINING RNA BINDING PROTEIN"/>
    <property type="match status" value="1"/>
</dbReference>
<evidence type="ECO:0000256" key="1">
    <source>
        <dbReference type="ARBA" id="ARBA00022737"/>
    </source>
</evidence>
<evidence type="ECO:0000256" key="2">
    <source>
        <dbReference type="PROSITE-ProRule" id="PRU00117"/>
    </source>
</evidence>
<proteinExistence type="predicted"/>
<dbReference type="FunFam" id="3.30.1370.10:FF:000003">
    <property type="entry name" value="poly(RC)-binding protein 2 isoform X1"/>
    <property type="match status" value="1"/>
</dbReference>
<accession>A0A8X6IHG4</accession>
<evidence type="ECO:0000313" key="6">
    <source>
        <dbReference type="Proteomes" id="UP000887013"/>
    </source>
</evidence>
<protein>
    <submittedName>
        <fullName evidence="5">Poly(RC)-binding protein 3</fullName>
    </submittedName>
</protein>
<dbReference type="InterPro" id="IPR004088">
    <property type="entry name" value="KH_dom_type_1"/>
</dbReference>
<keyword evidence="6" id="KW-1185">Reference proteome</keyword>
<organism evidence="5 6">
    <name type="scientific">Nephila pilipes</name>
    <name type="common">Giant wood spider</name>
    <name type="synonym">Nephila maculata</name>
    <dbReference type="NCBI Taxonomy" id="299642"/>
    <lineage>
        <taxon>Eukaryota</taxon>
        <taxon>Metazoa</taxon>
        <taxon>Ecdysozoa</taxon>
        <taxon>Arthropoda</taxon>
        <taxon>Chelicerata</taxon>
        <taxon>Arachnida</taxon>
        <taxon>Araneae</taxon>
        <taxon>Araneomorphae</taxon>
        <taxon>Entelegynae</taxon>
        <taxon>Araneoidea</taxon>
        <taxon>Nephilidae</taxon>
        <taxon>Nephila</taxon>
    </lineage>
</organism>
<dbReference type="InterPro" id="IPR036612">
    <property type="entry name" value="KH_dom_type_1_sf"/>
</dbReference>
<evidence type="ECO:0000259" key="4">
    <source>
        <dbReference type="SMART" id="SM00322"/>
    </source>
</evidence>
<dbReference type="EMBL" id="BMAW01090697">
    <property type="protein sequence ID" value="GFS46114.1"/>
    <property type="molecule type" value="Genomic_DNA"/>
</dbReference>
<keyword evidence="2" id="KW-0694">RNA-binding</keyword>
<dbReference type="GO" id="GO:0010468">
    <property type="term" value="P:regulation of gene expression"/>
    <property type="evidence" value="ECO:0007669"/>
    <property type="project" value="UniProtKB-ARBA"/>
</dbReference>
<dbReference type="AlphaFoldDB" id="A0A8X6IHG4"/>
<evidence type="ECO:0000313" key="5">
    <source>
        <dbReference type="EMBL" id="GFS46114.1"/>
    </source>
</evidence>